<evidence type="ECO:0000256" key="1">
    <source>
        <dbReference type="SAM" id="MobiDB-lite"/>
    </source>
</evidence>
<dbReference type="Gene3D" id="3.40.630.30">
    <property type="match status" value="1"/>
</dbReference>
<sequence length="206" mass="22567">MDGDGRAAGHGGRVQEGRLPRGSRGLRTSGGRKDLMPHGRVAISQITFRDSAPEEDAAIRELEARAFGREEEADLALDLMAGPVETLSLVAVREGRLVGHLLFSRIEGPERCLALAPLAVDPDFREMYVGTELVRHGLKRAREAGWKSVFVLGEPNYYGRFGFRSELADPAVVEWQGPFLLAMELEPDALAGWSGPLVYPEPFSKV</sequence>
<evidence type="ECO:0000313" key="4">
    <source>
        <dbReference type="Proteomes" id="UP000295131"/>
    </source>
</evidence>
<dbReference type="AlphaFoldDB" id="A0A4R5PL58"/>
<comment type="caution">
    <text evidence="3">The sequence shown here is derived from an EMBL/GenBank/DDBJ whole genome shotgun (WGS) entry which is preliminary data.</text>
</comment>
<keyword evidence="3" id="KW-0808">Transferase</keyword>
<dbReference type="Pfam" id="PF00583">
    <property type="entry name" value="Acetyltransf_1"/>
    <property type="match status" value="1"/>
</dbReference>
<dbReference type="CDD" id="cd04301">
    <property type="entry name" value="NAT_SF"/>
    <property type="match status" value="1"/>
</dbReference>
<gene>
    <name evidence="3" type="ORF">E2A64_00500</name>
</gene>
<dbReference type="InterPro" id="IPR000182">
    <property type="entry name" value="GNAT_dom"/>
</dbReference>
<dbReference type="Proteomes" id="UP000295131">
    <property type="component" value="Unassembled WGS sequence"/>
</dbReference>
<protein>
    <submittedName>
        <fullName evidence="3">N-acetyltransferase</fullName>
    </submittedName>
</protein>
<feature type="compositionally biased region" description="Basic and acidic residues" evidence="1">
    <location>
        <begin position="1"/>
        <end position="19"/>
    </location>
</feature>
<accession>A0A4R5PL58</accession>
<organism evidence="3 4">
    <name type="scientific">Pseudohoeflea suaedae</name>
    <dbReference type="NCBI Taxonomy" id="877384"/>
    <lineage>
        <taxon>Bacteria</taxon>
        <taxon>Pseudomonadati</taxon>
        <taxon>Pseudomonadota</taxon>
        <taxon>Alphaproteobacteria</taxon>
        <taxon>Hyphomicrobiales</taxon>
        <taxon>Rhizobiaceae</taxon>
        <taxon>Pseudohoeflea</taxon>
    </lineage>
</organism>
<evidence type="ECO:0000259" key="2">
    <source>
        <dbReference type="PROSITE" id="PS51186"/>
    </source>
</evidence>
<dbReference type="EMBL" id="SMSI01000001">
    <property type="protein sequence ID" value="TDH37660.1"/>
    <property type="molecule type" value="Genomic_DNA"/>
</dbReference>
<keyword evidence="4" id="KW-1185">Reference proteome</keyword>
<reference evidence="3 4" key="1">
    <citation type="journal article" date="2013" name="Int. J. Syst. Evol. Microbiol.">
        <title>Hoeflea suaedae sp. nov., an endophytic bacterium isolated from the root of the halophyte Suaeda maritima.</title>
        <authorList>
            <person name="Chung E.J."/>
            <person name="Park J.A."/>
            <person name="Pramanik P."/>
            <person name="Bibi F."/>
            <person name="Jeon C.O."/>
            <person name="Chung Y.R."/>
        </authorList>
    </citation>
    <scope>NUCLEOTIDE SEQUENCE [LARGE SCALE GENOMIC DNA]</scope>
    <source>
        <strain evidence="3 4">YC6898</strain>
    </source>
</reference>
<evidence type="ECO:0000313" key="3">
    <source>
        <dbReference type="EMBL" id="TDH37660.1"/>
    </source>
</evidence>
<dbReference type="PROSITE" id="PS51186">
    <property type="entry name" value="GNAT"/>
    <property type="match status" value="1"/>
</dbReference>
<name>A0A4R5PL58_9HYPH</name>
<dbReference type="InterPro" id="IPR016181">
    <property type="entry name" value="Acyl_CoA_acyltransferase"/>
</dbReference>
<feature type="region of interest" description="Disordered" evidence="1">
    <location>
        <begin position="1"/>
        <end position="34"/>
    </location>
</feature>
<dbReference type="SUPFAM" id="SSF55729">
    <property type="entry name" value="Acyl-CoA N-acyltransferases (Nat)"/>
    <property type="match status" value="1"/>
</dbReference>
<feature type="domain" description="N-acetyltransferase" evidence="2">
    <location>
        <begin position="46"/>
        <end position="186"/>
    </location>
</feature>
<dbReference type="GO" id="GO:0016747">
    <property type="term" value="F:acyltransferase activity, transferring groups other than amino-acyl groups"/>
    <property type="evidence" value="ECO:0007669"/>
    <property type="project" value="InterPro"/>
</dbReference>
<proteinExistence type="predicted"/>
<feature type="compositionally biased region" description="Low complexity" evidence="1">
    <location>
        <begin position="20"/>
        <end position="29"/>
    </location>
</feature>